<feature type="transmembrane region" description="Helical" evidence="7">
    <location>
        <begin position="198"/>
        <end position="217"/>
    </location>
</feature>
<dbReference type="NCBIfam" id="TIGR00813">
    <property type="entry name" value="sss"/>
    <property type="match status" value="1"/>
</dbReference>
<name>A0ABY7DRA8_MYAAR</name>
<gene>
    <name evidence="8" type="ORF">MAR_024595</name>
</gene>
<feature type="transmembrane region" description="Helical" evidence="7">
    <location>
        <begin position="168"/>
        <end position="186"/>
    </location>
</feature>
<dbReference type="Proteomes" id="UP001164746">
    <property type="component" value="Chromosome 3"/>
</dbReference>
<accession>A0ABY7DRA8</accession>
<feature type="transmembrane region" description="Helical" evidence="7">
    <location>
        <begin position="20"/>
        <end position="39"/>
    </location>
</feature>
<feature type="transmembrane region" description="Helical" evidence="7">
    <location>
        <begin position="94"/>
        <end position="115"/>
    </location>
</feature>
<dbReference type="InterPro" id="IPR001734">
    <property type="entry name" value="Na/solute_symporter"/>
</dbReference>
<reference evidence="8" key="1">
    <citation type="submission" date="2022-11" db="EMBL/GenBank/DDBJ databases">
        <title>Centuries of genome instability and evolution in soft-shell clam transmissible cancer (bioRxiv).</title>
        <authorList>
            <person name="Hart S.F.M."/>
            <person name="Yonemitsu M.A."/>
            <person name="Giersch R.M."/>
            <person name="Beal B.F."/>
            <person name="Arriagada G."/>
            <person name="Davis B.W."/>
            <person name="Ostrander E.A."/>
            <person name="Goff S.P."/>
            <person name="Metzger M.J."/>
        </authorList>
    </citation>
    <scope>NUCLEOTIDE SEQUENCE</scope>
    <source>
        <strain evidence="8">MELC-2E11</strain>
        <tissue evidence="8">Siphon/mantle</tissue>
    </source>
</reference>
<dbReference type="InterPro" id="IPR018212">
    <property type="entry name" value="Na/solute_symporter_CS"/>
</dbReference>
<proteinExistence type="inferred from homology"/>
<evidence type="ECO:0000313" key="9">
    <source>
        <dbReference type="Proteomes" id="UP001164746"/>
    </source>
</evidence>
<feature type="transmembrane region" description="Helical" evidence="7">
    <location>
        <begin position="301"/>
        <end position="322"/>
    </location>
</feature>
<keyword evidence="4 7" id="KW-1133">Transmembrane helix</keyword>
<evidence type="ECO:0000256" key="5">
    <source>
        <dbReference type="ARBA" id="ARBA00023136"/>
    </source>
</evidence>
<feature type="transmembrane region" description="Helical" evidence="7">
    <location>
        <begin position="472"/>
        <end position="494"/>
    </location>
</feature>
<dbReference type="EMBL" id="CP111014">
    <property type="protein sequence ID" value="WAR00223.1"/>
    <property type="molecule type" value="Genomic_DNA"/>
</dbReference>
<sequence>MAADLTNVTSAFKNTGVGTADVIIIVIYLAFCLAVGLWATWRTQRSSVKGYFLAGRDMLWFAIGASLFSSNIGSGSFVGLAGTGAASGIAVASYELNGLFCLLLLAWLFVPVYIASGVYTLPEYLKKRFGGQRLQVYMSVLSLLIYVFTKISADIYAGGIFIQQSVGWNMYVGIIALLAITAIYTVSGGLKAVIYTDTLQTVIMCVGAIILMAISFAKVGGMNRLYKEYPLSIPTPLVNGSDCGVPADNAFHLLRDASAADLPWPGNIFGITILSTWYFCSDQVLVQRSLAAKNMHHVKGGSILAAYLKILPLFTTVFPGMISRVLFTDQVACVDPDVCNAVCDNPAGCTNIAYPKLVVELMPKGLKGLMLAAMMAALMSSLTSVFNSSSTIFTMDIWHRIRPGASDGELLVVGRVFVLVLVGVSVVWIPVLQASQGGQLFNYIQSVTGYLVPPVLSLYLLAILWKRTNEKGAFWGLMVGMVVGIIRMGLDFGYSSPGCGEKDTRPAFISQIHFLHFTIILFFISLATTMIVSLISEPIDGKHLLRLTWWTRYSTADREPFPEELAFSQKADLARAHHLEDQQQHPQVELPRWRRILYVICGYESPHAQQTVSEEEKREHQRLLTSIEEHPTWKWVVNSNALLLMVIGMFLWGFYS</sequence>
<keyword evidence="3 7" id="KW-0812">Transmembrane</keyword>
<evidence type="ECO:0000256" key="1">
    <source>
        <dbReference type="ARBA" id="ARBA00004141"/>
    </source>
</evidence>
<dbReference type="InterPro" id="IPR038377">
    <property type="entry name" value="Na/Glc_symporter_sf"/>
</dbReference>
<feature type="transmembrane region" description="Helical" evidence="7">
    <location>
        <begin position="514"/>
        <end position="536"/>
    </location>
</feature>
<dbReference type="PROSITE" id="PS00457">
    <property type="entry name" value="NA_SOLUT_SYMP_2"/>
    <property type="match status" value="1"/>
</dbReference>
<evidence type="ECO:0000256" key="7">
    <source>
        <dbReference type="SAM" id="Phobius"/>
    </source>
</evidence>
<comment type="similarity">
    <text evidence="2 6">Belongs to the sodium:solute symporter (SSF) (TC 2.A.21) family.</text>
</comment>
<keyword evidence="9" id="KW-1185">Reference proteome</keyword>
<dbReference type="Pfam" id="PF00474">
    <property type="entry name" value="SSF"/>
    <property type="match status" value="1"/>
</dbReference>
<feature type="transmembrane region" description="Helical" evidence="7">
    <location>
        <begin position="410"/>
        <end position="431"/>
    </location>
</feature>
<feature type="transmembrane region" description="Helical" evidence="7">
    <location>
        <begin position="262"/>
        <end position="280"/>
    </location>
</feature>
<feature type="transmembrane region" description="Helical" evidence="7">
    <location>
        <begin position="443"/>
        <end position="465"/>
    </location>
</feature>
<evidence type="ECO:0000313" key="8">
    <source>
        <dbReference type="EMBL" id="WAR00223.1"/>
    </source>
</evidence>
<dbReference type="PANTHER" id="PTHR11819:SF195">
    <property type="entry name" value="SODIUM_GLUCOSE COTRANSPORTER 4"/>
    <property type="match status" value="1"/>
</dbReference>
<feature type="transmembrane region" description="Helical" evidence="7">
    <location>
        <begin position="59"/>
        <end position="82"/>
    </location>
</feature>
<dbReference type="Gene3D" id="1.20.1730.10">
    <property type="entry name" value="Sodium/glucose cotransporter"/>
    <property type="match status" value="1"/>
</dbReference>
<feature type="transmembrane region" description="Helical" evidence="7">
    <location>
        <begin position="136"/>
        <end position="162"/>
    </location>
</feature>
<evidence type="ECO:0000256" key="3">
    <source>
        <dbReference type="ARBA" id="ARBA00022692"/>
    </source>
</evidence>
<keyword evidence="5 7" id="KW-0472">Membrane</keyword>
<protein>
    <submittedName>
        <fullName evidence="8">SC5AB-like protein</fullName>
    </submittedName>
</protein>
<comment type="subcellular location">
    <subcellularLocation>
        <location evidence="1">Membrane</location>
        <topology evidence="1">Multi-pass membrane protein</topology>
    </subcellularLocation>
</comment>
<organism evidence="8 9">
    <name type="scientific">Mya arenaria</name>
    <name type="common">Soft-shell clam</name>
    <dbReference type="NCBI Taxonomy" id="6604"/>
    <lineage>
        <taxon>Eukaryota</taxon>
        <taxon>Metazoa</taxon>
        <taxon>Spiralia</taxon>
        <taxon>Lophotrochozoa</taxon>
        <taxon>Mollusca</taxon>
        <taxon>Bivalvia</taxon>
        <taxon>Autobranchia</taxon>
        <taxon>Heteroconchia</taxon>
        <taxon>Euheterodonta</taxon>
        <taxon>Imparidentia</taxon>
        <taxon>Neoheterodontei</taxon>
        <taxon>Myida</taxon>
        <taxon>Myoidea</taxon>
        <taxon>Myidae</taxon>
        <taxon>Mya</taxon>
    </lineage>
</organism>
<evidence type="ECO:0000256" key="6">
    <source>
        <dbReference type="RuleBase" id="RU362091"/>
    </source>
</evidence>
<evidence type="ECO:0000256" key="2">
    <source>
        <dbReference type="ARBA" id="ARBA00006434"/>
    </source>
</evidence>
<feature type="transmembrane region" description="Helical" evidence="7">
    <location>
        <begin position="369"/>
        <end position="389"/>
    </location>
</feature>
<dbReference type="PROSITE" id="PS50283">
    <property type="entry name" value="NA_SOLUT_SYMP_3"/>
    <property type="match status" value="1"/>
</dbReference>
<feature type="transmembrane region" description="Helical" evidence="7">
    <location>
        <begin position="635"/>
        <end position="655"/>
    </location>
</feature>
<evidence type="ECO:0000256" key="4">
    <source>
        <dbReference type="ARBA" id="ARBA00022989"/>
    </source>
</evidence>
<dbReference type="PANTHER" id="PTHR11819">
    <property type="entry name" value="SOLUTE CARRIER FAMILY 5"/>
    <property type="match status" value="1"/>
</dbReference>